<proteinExistence type="predicted"/>
<name>A0ABY3RG14_9BRAD</name>
<sequence length="149" mass="15882">MADRTSAFRISRVVVVVGAAVALMLSVEAAAARSGVAAAAPGVSVHGGPRAPGARPFIHHHRGHGAYLPAVGAFAYGPDGESVPQQIPEQTSADMRYTYTYDVPWDWAHRYPPNVVPSDRPYVSSCPMQTVTVPGRHGGEQTVNITRCY</sequence>
<dbReference type="RefSeq" id="WP_231325533.1">
    <property type="nucleotide sequence ID" value="NZ_CP088156.1"/>
</dbReference>
<evidence type="ECO:0000313" key="1">
    <source>
        <dbReference type="EMBL" id="UFZ06400.1"/>
    </source>
</evidence>
<reference evidence="1" key="1">
    <citation type="journal article" date="2024" name="Antonie Van Leeuwenhoek">
        <title>Bradyrhizobium ontarionense sp. nov., a novel bacterial symbiont isolated from Aeschynomene indica (Indian jointvetch), harbours photosynthesis, nitrogen fixation and nitrous oxide (N2O) reductase genes.</title>
        <authorList>
            <person name="Bromfield E.S.P."/>
            <person name="Cloutier S."/>
        </authorList>
    </citation>
    <scope>NUCLEOTIDE SEQUENCE</scope>
    <source>
        <strain evidence="1">A19</strain>
    </source>
</reference>
<keyword evidence="2" id="KW-1185">Reference proteome</keyword>
<accession>A0ABY3RG14</accession>
<evidence type="ECO:0008006" key="3">
    <source>
        <dbReference type="Google" id="ProtNLM"/>
    </source>
</evidence>
<organism evidence="1 2">
    <name type="scientific">Bradyrhizobium ontarionense</name>
    <dbReference type="NCBI Taxonomy" id="2898149"/>
    <lineage>
        <taxon>Bacteria</taxon>
        <taxon>Pseudomonadati</taxon>
        <taxon>Pseudomonadota</taxon>
        <taxon>Alphaproteobacteria</taxon>
        <taxon>Hyphomicrobiales</taxon>
        <taxon>Nitrobacteraceae</taxon>
        <taxon>Bradyrhizobium</taxon>
    </lineage>
</organism>
<evidence type="ECO:0000313" key="2">
    <source>
        <dbReference type="Proteomes" id="UP001431010"/>
    </source>
</evidence>
<gene>
    <name evidence="1" type="ORF">LQG66_08940</name>
</gene>
<protein>
    <recommendedName>
        <fullName evidence="3">Secreted protein</fullName>
    </recommendedName>
</protein>
<dbReference type="Proteomes" id="UP001431010">
    <property type="component" value="Chromosome"/>
</dbReference>
<dbReference type="EMBL" id="CP088156">
    <property type="protein sequence ID" value="UFZ06400.1"/>
    <property type="molecule type" value="Genomic_DNA"/>
</dbReference>